<keyword evidence="2" id="KW-1185">Reference proteome</keyword>
<evidence type="ECO:0000313" key="2">
    <source>
        <dbReference type="Proteomes" id="UP001060895"/>
    </source>
</evidence>
<reference evidence="1" key="1">
    <citation type="submission" date="2013-04" db="EMBL/GenBank/DDBJ databases">
        <title>The genome sequencing project of 58 acetic acid bacteria.</title>
        <authorList>
            <person name="Okamoto-Kainuma A."/>
            <person name="Ishikawa M."/>
            <person name="Umino S."/>
            <person name="Koizumi Y."/>
            <person name="Shiwa Y."/>
            <person name="Yoshikawa H."/>
            <person name="Matsutani M."/>
            <person name="Matsushita K."/>
        </authorList>
    </citation>
    <scope>NUCLEOTIDE SEQUENCE</scope>
    <source>
        <strain evidence="1">DSM 12717</strain>
    </source>
</reference>
<accession>A0ABQ0P7V0</accession>
<evidence type="ECO:0008006" key="3">
    <source>
        <dbReference type="Google" id="ProtNLM"/>
    </source>
</evidence>
<dbReference type="EMBL" id="BAQP01000146">
    <property type="protein sequence ID" value="GBQ25538.1"/>
    <property type="molecule type" value="Genomic_DNA"/>
</dbReference>
<proteinExistence type="predicted"/>
<comment type="caution">
    <text evidence="1">The sequence shown here is derived from an EMBL/GenBank/DDBJ whole genome shotgun (WGS) entry which is preliminary data.</text>
</comment>
<organism evidence="1 2">
    <name type="scientific">Gluconacetobacter sacchari DSM 12717</name>
    <dbReference type="NCBI Taxonomy" id="1307940"/>
    <lineage>
        <taxon>Bacteria</taxon>
        <taxon>Pseudomonadati</taxon>
        <taxon>Pseudomonadota</taxon>
        <taxon>Alphaproteobacteria</taxon>
        <taxon>Acetobacterales</taxon>
        <taxon>Acetobacteraceae</taxon>
        <taxon>Gluconacetobacter</taxon>
    </lineage>
</organism>
<dbReference type="Proteomes" id="UP001060895">
    <property type="component" value="Unassembled WGS sequence"/>
</dbReference>
<evidence type="ECO:0000313" key="1">
    <source>
        <dbReference type="EMBL" id="GBQ25538.1"/>
    </source>
</evidence>
<protein>
    <recommendedName>
        <fullName evidence="3">Sulfurtransferase TusA family protein</fullName>
    </recommendedName>
</protein>
<name>A0ABQ0P7V0_9PROT</name>
<gene>
    <name evidence="1" type="ORF">AA12717_2089</name>
</gene>
<sequence>MTGKLLARDPAIAIDMGQLVCPRRTLDRFRLAKARLRDLEGRRILLGLSDERVKLRIGIDRPPCRE</sequence>